<keyword evidence="6" id="KW-1185">Reference proteome</keyword>
<dbReference type="InterPro" id="IPR006379">
    <property type="entry name" value="HAD-SF_hydro_IIB"/>
</dbReference>
<evidence type="ECO:0000313" key="6">
    <source>
        <dbReference type="Proteomes" id="UP001261624"/>
    </source>
</evidence>
<dbReference type="PANTHER" id="PTHR43768">
    <property type="entry name" value="TREHALOSE 6-PHOSPHATE PHOSPHATASE"/>
    <property type="match status" value="1"/>
</dbReference>
<dbReference type="InterPro" id="IPR003337">
    <property type="entry name" value="Trehalose_PPase"/>
</dbReference>
<keyword evidence="4" id="KW-0479">Metal-binding</keyword>
<proteinExistence type="inferred from homology"/>
<gene>
    <name evidence="5" type="primary">otsB</name>
    <name evidence="5" type="ORF">RM549_14990</name>
</gene>
<dbReference type="Pfam" id="PF02358">
    <property type="entry name" value="Trehalose_PPase"/>
    <property type="match status" value="1"/>
</dbReference>
<comment type="similarity">
    <text evidence="2 4">Belongs to the trehalose phosphatase family.</text>
</comment>
<organism evidence="5 6">
    <name type="scientific">Autumnicola patrickiae</name>
    <dbReference type="NCBI Taxonomy" id="3075591"/>
    <lineage>
        <taxon>Bacteria</taxon>
        <taxon>Pseudomonadati</taxon>
        <taxon>Bacteroidota</taxon>
        <taxon>Flavobacteriia</taxon>
        <taxon>Flavobacteriales</taxon>
        <taxon>Flavobacteriaceae</taxon>
        <taxon>Autumnicola</taxon>
    </lineage>
</organism>
<dbReference type="Proteomes" id="UP001261624">
    <property type="component" value="Unassembled WGS sequence"/>
</dbReference>
<keyword evidence="4" id="KW-0460">Magnesium</keyword>
<protein>
    <recommendedName>
        <fullName evidence="4">Trehalose 6-phosphate phosphatase</fullName>
        <ecNumber evidence="4">3.1.3.12</ecNumber>
    </recommendedName>
</protein>
<dbReference type="InterPro" id="IPR023214">
    <property type="entry name" value="HAD_sf"/>
</dbReference>
<dbReference type="GO" id="GO:0004805">
    <property type="term" value="F:trehalose-phosphatase activity"/>
    <property type="evidence" value="ECO:0007669"/>
    <property type="project" value="UniProtKB-EC"/>
</dbReference>
<dbReference type="InterPro" id="IPR036412">
    <property type="entry name" value="HAD-like_sf"/>
</dbReference>
<comment type="cofactor">
    <cofactor evidence="4">
        <name>Mg(2+)</name>
        <dbReference type="ChEBI" id="CHEBI:18420"/>
    </cofactor>
</comment>
<evidence type="ECO:0000256" key="3">
    <source>
        <dbReference type="ARBA" id="ARBA00022801"/>
    </source>
</evidence>
<name>A0ABU3E532_9FLAO</name>
<evidence type="ECO:0000256" key="2">
    <source>
        <dbReference type="ARBA" id="ARBA00008770"/>
    </source>
</evidence>
<dbReference type="NCBIfam" id="TIGR01484">
    <property type="entry name" value="HAD-SF-IIB"/>
    <property type="match status" value="1"/>
</dbReference>
<dbReference type="SUPFAM" id="SSF56784">
    <property type="entry name" value="HAD-like"/>
    <property type="match status" value="1"/>
</dbReference>
<dbReference type="Gene3D" id="3.40.50.1000">
    <property type="entry name" value="HAD superfamily/HAD-like"/>
    <property type="match status" value="1"/>
</dbReference>
<dbReference type="InterPro" id="IPR044651">
    <property type="entry name" value="OTSB-like"/>
</dbReference>
<comment type="catalytic activity">
    <reaction evidence="4">
        <text>alpha,alpha-trehalose 6-phosphate + H2O = alpha,alpha-trehalose + phosphate</text>
        <dbReference type="Rhea" id="RHEA:23420"/>
        <dbReference type="ChEBI" id="CHEBI:15377"/>
        <dbReference type="ChEBI" id="CHEBI:16551"/>
        <dbReference type="ChEBI" id="CHEBI:43474"/>
        <dbReference type="ChEBI" id="CHEBI:58429"/>
        <dbReference type="EC" id="3.1.3.12"/>
    </reaction>
</comment>
<evidence type="ECO:0000313" key="5">
    <source>
        <dbReference type="EMBL" id="MDT0691098.1"/>
    </source>
</evidence>
<accession>A0ABU3E532</accession>
<dbReference type="EC" id="3.1.3.12" evidence="4"/>
<dbReference type="NCBIfam" id="TIGR00685">
    <property type="entry name" value="T6PP"/>
    <property type="match status" value="1"/>
</dbReference>
<dbReference type="EMBL" id="JAVRHM010000019">
    <property type="protein sequence ID" value="MDT0691098.1"/>
    <property type="molecule type" value="Genomic_DNA"/>
</dbReference>
<dbReference type="Gene3D" id="3.30.70.1020">
    <property type="entry name" value="Trehalose-6-phosphate phosphatase related protein, domain 2"/>
    <property type="match status" value="1"/>
</dbReference>
<dbReference type="PANTHER" id="PTHR43768:SF3">
    <property type="entry name" value="TREHALOSE 6-PHOSPHATE PHOSPHATASE"/>
    <property type="match status" value="1"/>
</dbReference>
<comment type="pathway">
    <text evidence="1 4">Glycan biosynthesis; trehalose biosynthesis.</text>
</comment>
<keyword evidence="3 4" id="KW-0378">Hydrolase</keyword>
<comment type="caution">
    <text evidence="5">The sequence shown here is derived from an EMBL/GenBank/DDBJ whole genome shotgun (WGS) entry which is preliminary data.</text>
</comment>
<dbReference type="RefSeq" id="WP_311686262.1">
    <property type="nucleotide sequence ID" value="NZ_JAVRHM010000019.1"/>
</dbReference>
<reference evidence="5 6" key="1">
    <citation type="submission" date="2023-09" db="EMBL/GenBank/DDBJ databases">
        <authorList>
            <person name="Rey-Velasco X."/>
        </authorList>
    </citation>
    <scope>NUCLEOTIDE SEQUENCE [LARGE SCALE GENOMIC DNA]</scope>
    <source>
        <strain evidence="5 6">F188</strain>
    </source>
</reference>
<dbReference type="CDD" id="cd01627">
    <property type="entry name" value="HAD_TPP"/>
    <property type="match status" value="1"/>
</dbReference>
<evidence type="ECO:0000256" key="1">
    <source>
        <dbReference type="ARBA" id="ARBA00005199"/>
    </source>
</evidence>
<evidence type="ECO:0000256" key="4">
    <source>
        <dbReference type="RuleBase" id="RU361117"/>
    </source>
</evidence>
<comment type="function">
    <text evidence="4">Removes the phosphate from trehalose 6-phosphate to produce free trehalose.</text>
</comment>
<sequence length="259" mass="29641">MANQLPSALKNVEELKEKFRVKKPLLFLDFDGTLAPIVEKHEDAAISEEMRDLVKQLSQVHPTAVVSGRGMKDVSQRVNLPELYYAGSHGFEISGPRNFIKENDEAQKVLPIFDKIEPILKEKLQDIKGVDFERKKFTLAIHYRQVDESRAPEVHNRVSEILKDYPELLKADGKKVIEIRPAIDWHKGKAVEFLKLQLGEKDQNFSVYIGDDVTDEDAFKYIDDGLGILVGDHGNKTYADYSLEDLDEVKEFFKLLLKN</sequence>